<keyword evidence="4" id="KW-1185">Reference proteome</keyword>
<dbReference type="PROSITE" id="PS51144">
    <property type="entry name" value="ALPHA_CA_2"/>
    <property type="match status" value="1"/>
</dbReference>
<dbReference type="SUPFAM" id="SSF51069">
    <property type="entry name" value="Carbonic anhydrase"/>
    <property type="match status" value="1"/>
</dbReference>
<name>A0AAJ0DF97_9PEZI</name>
<proteinExistence type="predicted"/>
<dbReference type="SMART" id="SM01057">
    <property type="entry name" value="Carb_anhydrase"/>
    <property type="match status" value="1"/>
</dbReference>
<protein>
    <recommendedName>
        <fullName evidence="2">Alpha-carbonic anhydrase domain-containing protein</fullName>
    </recommendedName>
</protein>
<organism evidence="3 4">
    <name type="scientific">Extremus antarcticus</name>
    <dbReference type="NCBI Taxonomy" id="702011"/>
    <lineage>
        <taxon>Eukaryota</taxon>
        <taxon>Fungi</taxon>
        <taxon>Dikarya</taxon>
        <taxon>Ascomycota</taxon>
        <taxon>Pezizomycotina</taxon>
        <taxon>Dothideomycetes</taxon>
        <taxon>Dothideomycetidae</taxon>
        <taxon>Mycosphaerellales</taxon>
        <taxon>Extremaceae</taxon>
        <taxon>Extremus</taxon>
    </lineage>
</organism>
<feature type="domain" description="Alpha-carbonic anhydrase" evidence="2">
    <location>
        <begin position="9"/>
        <end position="230"/>
    </location>
</feature>
<dbReference type="GO" id="GO:0008270">
    <property type="term" value="F:zinc ion binding"/>
    <property type="evidence" value="ECO:0007669"/>
    <property type="project" value="InterPro"/>
</dbReference>
<feature type="signal peptide" evidence="1">
    <location>
        <begin position="1"/>
        <end position="19"/>
    </location>
</feature>
<dbReference type="InterPro" id="IPR036398">
    <property type="entry name" value="CA_dom_sf"/>
</dbReference>
<reference evidence="3" key="1">
    <citation type="submission" date="2023-04" db="EMBL/GenBank/DDBJ databases">
        <title>Black Yeasts Isolated from many extreme environments.</title>
        <authorList>
            <person name="Coleine C."/>
            <person name="Stajich J.E."/>
            <person name="Selbmann L."/>
        </authorList>
    </citation>
    <scope>NUCLEOTIDE SEQUENCE</scope>
    <source>
        <strain evidence="3">CCFEE 5312</strain>
    </source>
</reference>
<dbReference type="EMBL" id="JAWDJX010000019">
    <property type="protein sequence ID" value="KAK3052733.1"/>
    <property type="molecule type" value="Genomic_DNA"/>
</dbReference>
<keyword evidence="1" id="KW-0732">Signal</keyword>
<dbReference type="PANTHER" id="PTHR18952">
    <property type="entry name" value="CARBONIC ANHYDRASE"/>
    <property type="match status" value="1"/>
</dbReference>
<dbReference type="GO" id="GO:0004089">
    <property type="term" value="F:carbonate dehydratase activity"/>
    <property type="evidence" value="ECO:0007669"/>
    <property type="project" value="InterPro"/>
</dbReference>
<dbReference type="PANTHER" id="PTHR18952:SF274">
    <property type="entry name" value="ALPHA-CARBONIC ANHYDRASE DOMAIN-CONTAINING PROTEIN"/>
    <property type="match status" value="1"/>
</dbReference>
<accession>A0AAJ0DF97</accession>
<comment type="caution">
    <text evidence="3">The sequence shown here is derived from an EMBL/GenBank/DDBJ whole genome shotgun (WGS) entry which is preliminary data.</text>
</comment>
<dbReference type="InterPro" id="IPR001148">
    <property type="entry name" value="CA_dom"/>
</dbReference>
<evidence type="ECO:0000313" key="3">
    <source>
        <dbReference type="EMBL" id="KAK3052733.1"/>
    </source>
</evidence>
<dbReference type="Pfam" id="PF00194">
    <property type="entry name" value="Carb_anhydrase"/>
    <property type="match status" value="1"/>
</dbReference>
<dbReference type="Proteomes" id="UP001271007">
    <property type="component" value="Unassembled WGS sequence"/>
</dbReference>
<dbReference type="AlphaFoldDB" id="A0AAJ0DF97"/>
<feature type="chain" id="PRO_5042589774" description="Alpha-carbonic anhydrase domain-containing protein" evidence="1">
    <location>
        <begin position="20"/>
        <end position="230"/>
    </location>
</feature>
<gene>
    <name evidence="3" type="ORF">LTR09_006216</name>
</gene>
<evidence type="ECO:0000313" key="4">
    <source>
        <dbReference type="Proteomes" id="UP001271007"/>
    </source>
</evidence>
<sequence length="230" mass="25177">MSALVALLAAWSTLAGVQACAGPRQLHKRQSESNSTSASPATRWAYEASFNWGQLDPDQGLSLGHAISFNYGNAVNGSFYNWGYGPAFEIEQDAGCTIGSAASNCTNLNGLPSITFEDHGRNETAYLVSWHIHSPADHSVQQDRSKAELHFVHVDAQGHERAVLAMRMDPGLQTTSDFVDQFPSSFPNFNDTDTQIADEIDLSLALDEVLHFNEFWTYQGSLTSPPCTYI</sequence>
<dbReference type="Gene3D" id="3.10.200.10">
    <property type="entry name" value="Alpha carbonic anhydrase"/>
    <property type="match status" value="1"/>
</dbReference>
<dbReference type="InterPro" id="IPR023561">
    <property type="entry name" value="Carbonic_anhydrase_a-class"/>
</dbReference>
<evidence type="ECO:0000256" key="1">
    <source>
        <dbReference type="SAM" id="SignalP"/>
    </source>
</evidence>
<evidence type="ECO:0000259" key="2">
    <source>
        <dbReference type="PROSITE" id="PS51144"/>
    </source>
</evidence>